<keyword evidence="4" id="KW-1185">Reference proteome</keyword>
<dbReference type="PANTHER" id="PTHR10845">
    <property type="entry name" value="REGULATOR OF G PROTEIN SIGNALING"/>
    <property type="match status" value="1"/>
</dbReference>
<dbReference type="AlphaFoldDB" id="A0A9Q1K8D9"/>
<evidence type="ECO:0000256" key="1">
    <source>
        <dbReference type="SAM" id="Phobius"/>
    </source>
</evidence>
<evidence type="ECO:0000259" key="2">
    <source>
        <dbReference type="PROSITE" id="PS50132"/>
    </source>
</evidence>
<keyword evidence="1" id="KW-0812">Transmembrane</keyword>
<gene>
    <name evidence="3" type="ORF">Cgig2_024666</name>
</gene>
<dbReference type="InterPro" id="IPR044926">
    <property type="entry name" value="RGS_subdomain_2"/>
</dbReference>
<dbReference type="SMART" id="SM00315">
    <property type="entry name" value="RGS"/>
    <property type="match status" value="1"/>
</dbReference>
<evidence type="ECO:0000313" key="4">
    <source>
        <dbReference type="Proteomes" id="UP001153076"/>
    </source>
</evidence>
<dbReference type="InterPro" id="IPR016137">
    <property type="entry name" value="RGS"/>
</dbReference>
<proteinExistence type="predicted"/>
<dbReference type="Proteomes" id="UP001153076">
    <property type="component" value="Unassembled WGS sequence"/>
</dbReference>
<dbReference type="PROSITE" id="PS50132">
    <property type="entry name" value="RGS"/>
    <property type="match status" value="1"/>
</dbReference>
<feature type="transmembrane region" description="Helical" evidence="1">
    <location>
        <begin position="48"/>
        <end position="72"/>
    </location>
</feature>
<dbReference type="InterPro" id="IPR036305">
    <property type="entry name" value="RGS_sf"/>
</dbReference>
<reference evidence="3" key="1">
    <citation type="submission" date="2022-04" db="EMBL/GenBank/DDBJ databases">
        <title>Carnegiea gigantea Genome sequencing and assembly v2.</title>
        <authorList>
            <person name="Copetti D."/>
            <person name="Sanderson M.J."/>
            <person name="Burquez A."/>
            <person name="Wojciechowski M.F."/>
        </authorList>
    </citation>
    <scope>NUCLEOTIDE SEQUENCE</scope>
    <source>
        <strain evidence="3">SGP5-SGP5p</strain>
        <tissue evidence="3">Aerial part</tissue>
    </source>
</reference>
<dbReference type="SUPFAM" id="SSF48097">
    <property type="entry name" value="Regulator of G-protein signaling, RGS"/>
    <property type="match status" value="1"/>
</dbReference>
<feature type="transmembrane region" description="Helical" evidence="1">
    <location>
        <begin position="105"/>
        <end position="127"/>
    </location>
</feature>
<keyword evidence="1" id="KW-0472">Membrane</keyword>
<feature type="transmembrane region" description="Helical" evidence="1">
    <location>
        <begin position="172"/>
        <end position="192"/>
    </location>
</feature>
<accession>A0A9Q1K8D9</accession>
<keyword evidence="1" id="KW-1133">Transmembrane helix</keyword>
<feature type="domain" description="RGS" evidence="2">
    <location>
        <begin position="240"/>
        <end position="364"/>
    </location>
</feature>
<comment type="caution">
    <text evidence="3">The sequence shown here is derived from an EMBL/GenBank/DDBJ whole genome shotgun (WGS) entry which is preliminary data.</text>
</comment>
<name>A0A9Q1K8D9_9CARY</name>
<dbReference type="OrthoDB" id="196547at2759"/>
<dbReference type="Pfam" id="PF00615">
    <property type="entry name" value="RGS"/>
    <property type="match status" value="1"/>
</dbReference>
<evidence type="ECO:0000313" key="3">
    <source>
        <dbReference type="EMBL" id="KAJ8438577.1"/>
    </source>
</evidence>
<organism evidence="3 4">
    <name type="scientific">Carnegiea gigantea</name>
    <dbReference type="NCBI Taxonomy" id="171969"/>
    <lineage>
        <taxon>Eukaryota</taxon>
        <taxon>Viridiplantae</taxon>
        <taxon>Streptophyta</taxon>
        <taxon>Embryophyta</taxon>
        <taxon>Tracheophyta</taxon>
        <taxon>Spermatophyta</taxon>
        <taxon>Magnoliopsida</taxon>
        <taxon>eudicotyledons</taxon>
        <taxon>Gunneridae</taxon>
        <taxon>Pentapetalae</taxon>
        <taxon>Caryophyllales</taxon>
        <taxon>Cactineae</taxon>
        <taxon>Cactaceae</taxon>
        <taxon>Cactoideae</taxon>
        <taxon>Echinocereeae</taxon>
        <taxon>Carnegiea</taxon>
    </lineage>
</organism>
<dbReference type="EMBL" id="JAKOGI010000250">
    <property type="protein sequence ID" value="KAJ8438577.1"/>
    <property type="molecule type" value="Genomic_DNA"/>
</dbReference>
<dbReference type="PANTHER" id="PTHR10845:SF192">
    <property type="entry name" value="DOUBLE HIT, ISOFORM B"/>
    <property type="match status" value="1"/>
</dbReference>
<feature type="transmembrane region" description="Helical" evidence="1">
    <location>
        <begin position="15"/>
        <end position="36"/>
    </location>
</feature>
<protein>
    <recommendedName>
        <fullName evidence="2">RGS domain-containing protein</fullName>
    </recommendedName>
</protein>
<feature type="transmembrane region" description="Helical" evidence="1">
    <location>
        <begin position="139"/>
        <end position="160"/>
    </location>
</feature>
<dbReference type="Gene3D" id="1.10.167.10">
    <property type="entry name" value="Regulator of G-protein Signalling 4, domain 2"/>
    <property type="match status" value="1"/>
</dbReference>
<sequence>MGGCAADGGCPSDFVAISISAVSLFLLLARLAFPFLFYKLSIPKGSAFWIPATQILASFGLLASVVMSVNLIKIEKRHWWQSCYVWAVIHVQKPLNYRCQMTARWVIPVVSLHSLYVVILVGFTRSIRHVDFRFQELKDLWRGVLVSTFSVGFWVGAYILNEIHDDTEWLQVASRFLLALMTSIFVLAFFSLSSSQPLLSQASLRRRERPEFETMGQALGISQSGILPPRGKSMADRNLPLDKLLSDKRFRQSLMAFADSCLAGESVHFYDEVHDLEKLPPDDSVRRIYMARHIIQQYIIAGKSIIERAPMEVNISHRTRQEILNTADLAHPDLFKSALTELLHLMQTNLARDYWSSSFYMKFREEAEAKANGYYVELGTSWNVSPRLSSIHAADDPFHQDHLLRGSSNSHDFCMS</sequence>